<dbReference type="Proteomes" id="UP000282971">
    <property type="component" value="Unassembled WGS sequence"/>
</dbReference>
<comment type="caution">
    <text evidence="1">The sequence shown here is derived from an EMBL/GenBank/DDBJ whole genome shotgun (WGS) entry which is preliminary data.</text>
</comment>
<reference evidence="1 2" key="1">
    <citation type="submission" date="2019-01" db="EMBL/GenBank/DDBJ databases">
        <authorList>
            <person name="Chen W.-M."/>
        </authorList>
    </citation>
    <scope>NUCLEOTIDE SEQUENCE [LARGE SCALE GENOMIC DNA]</scope>
    <source>
        <strain evidence="1 2">CCP-7</strain>
    </source>
</reference>
<protein>
    <submittedName>
        <fullName evidence="1">Uncharacterized protein</fullName>
    </submittedName>
</protein>
<dbReference type="EMBL" id="SACN01000001">
    <property type="protein sequence ID" value="RVT93742.1"/>
    <property type="molecule type" value="Genomic_DNA"/>
</dbReference>
<accession>A0A437M7S1</accession>
<keyword evidence="2" id="KW-1185">Reference proteome</keyword>
<sequence length="161" mass="17277">MPIDAETAIRQLERLREKQPGYGMSFRSDSPIRRGAAELNLYGNRADAANWLMNNADNVIALVRLAFQQPGGEASTIAEVETQAKALMDHAAGMAGLTVSEWVSARMRAAADRALTPAPDAALREAYERAAQICEGYGYLIAAADIRSLAATPSQKQGEGL</sequence>
<name>A0A437M7S1_9SPHN</name>
<evidence type="ECO:0000313" key="2">
    <source>
        <dbReference type="Proteomes" id="UP000282971"/>
    </source>
</evidence>
<dbReference type="AlphaFoldDB" id="A0A437M7S1"/>
<dbReference type="RefSeq" id="WP_127742661.1">
    <property type="nucleotide sequence ID" value="NZ_SACN01000001.1"/>
</dbReference>
<proteinExistence type="predicted"/>
<gene>
    <name evidence="1" type="ORF">EOD43_07710</name>
</gene>
<evidence type="ECO:0000313" key="1">
    <source>
        <dbReference type="EMBL" id="RVT93742.1"/>
    </source>
</evidence>
<organism evidence="1 2">
    <name type="scientific">Sphingomonas crocodyli</name>
    <dbReference type="NCBI Taxonomy" id="1979270"/>
    <lineage>
        <taxon>Bacteria</taxon>
        <taxon>Pseudomonadati</taxon>
        <taxon>Pseudomonadota</taxon>
        <taxon>Alphaproteobacteria</taxon>
        <taxon>Sphingomonadales</taxon>
        <taxon>Sphingomonadaceae</taxon>
        <taxon>Sphingomonas</taxon>
    </lineage>
</organism>